<accession>A0A1I2RRW2</accession>
<protein>
    <recommendedName>
        <fullName evidence="2">General stress protein 17M-like domain-containing protein</fullName>
    </recommendedName>
</protein>
<evidence type="ECO:0000256" key="1">
    <source>
        <dbReference type="SAM" id="Phobius"/>
    </source>
</evidence>
<keyword evidence="1" id="KW-1133">Transmembrane helix</keyword>
<reference evidence="3 4" key="1">
    <citation type="submission" date="2016-10" db="EMBL/GenBank/DDBJ databases">
        <authorList>
            <person name="de Groot N.N."/>
        </authorList>
    </citation>
    <scope>NUCLEOTIDE SEQUENCE [LARGE SCALE GENOMIC DNA]</scope>
    <source>
        <strain>J11</strain>
        <strain evidence="4">PG 39</strain>
    </source>
</reference>
<gene>
    <name evidence="3" type="ORF">SAMN05660282_00859</name>
</gene>
<proteinExistence type="predicted"/>
<keyword evidence="4" id="KW-1185">Reference proteome</keyword>
<sequence>MAPNASARGLRSRPEGWPVGSFNSYAEAQGAVDMLSDNGFPVNELTIVGVDLMEVERVTGRLTWGRVLMGGAASGAWLGTFIGLLMGLFQEAWLAPLIAGILLGVIFGIIMAAVPYAASAGRRDFTSQTQIVAGRYDVLCKPDHAVEARDAIARAVNSGELRIGENQRAQDKR</sequence>
<dbReference type="EMBL" id="FOPJ01000004">
    <property type="protein sequence ID" value="SFG43258.1"/>
    <property type="molecule type" value="Genomic_DNA"/>
</dbReference>
<dbReference type="Proteomes" id="UP000199065">
    <property type="component" value="Unassembled WGS sequence"/>
</dbReference>
<dbReference type="AlphaFoldDB" id="A0A1I2RRW2"/>
<organism evidence="3 4">
    <name type="scientific">Corynebacterium spheniscorum</name>
    <dbReference type="NCBI Taxonomy" id="185761"/>
    <lineage>
        <taxon>Bacteria</taxon>
        <taxon>Bacillati</taxon>
        <taxon>Actinomycetota</taxon>
        <taxon>Actinomycetes</taxon>
        <taxon>Mycobacteriales</taxon>
        <taxon>Corynebacteriaceae</taxon>
        <taxon>Corynebacterium</taxon>
    </lineage>
</organism>
<dbReference type="Pfam" id="PF11181">
    <property type="entry name" value="YflT"/>
    <property type="match status" value="1"/>
</dbReference>
<feature type="transmembrane region" description="Helical" evidence="1">
    <location>
        <begin position="95"/>
        <end position="118"/>
    </location>
</feature>
<keyword evidence="1" id="KW-0472">Membrane</keyword>
<name>A0A1I2RRW2_9CORY</name>
<evidence type="ECO:0000313" key="4">
    <source>
        <dbReference type="Proteomes" id="UP000199065"/>
    </source>
</evidence>
<dbReference type="InterPro" id="IPR025889">
    <property type="entry name" value="GSP17M-like_dom"/>
</dbReference>
<dbReference type="OrthoDB" id="3381462at2"/>
<feature type="domain" description="General stress protein 17M-like" evidence="2">
    <location>
        <begin position="19"/>
        <end position="89"/>
    </location>
</feature>
<dbReference type="STRING" id="185761.SAMN05660282_00859"/>
<feature type="transmembrane region" description="Helical" evidence="1">
    <location>
        <begin position="67"/>
        <end position="89"/>
    </location>
</feature>
<keyword evidence="1" id="KW-0812">Transmembrane</keyword>
<evidence type="ECO:0000313" key="3">
    <source>
        <dbReference type="EMBL" id="SFG43258.1"/>
    </source>
</evidence>
<evidence type="ECO:0000259" key="2">
    <source>
        <dbReference type="Pfam" id="PF11181"/>
    </source>
</evidence>
<dbReference type="RefSeq" id="WP_092284791.1">
    <property type="nucleotide sequence ID" value="NZ_FOPJ01000004.1"/>
</dbReference>